<keyword evidence="4" id="KW-1185">Reference proteome</keyword>
<dbReference type="Proteomes" id="UP001418444">
    <property type="component" value="Unassembled WGS sequence"/>
</dbReference>
<dbReference type="RefSeq" id="WP_344783058.1">
    <property type="nucleotide sequence ID" value="NZ_BAAAZW010000005.1"/>
</dbReference>
<keyword evidence="2" id="KW-1133">Transmembrane helix</keyword>
<feature type="region of interest" description="Disordered" evidence="1">
    <location>
        <begin position="1"/>
        <end position="118"/>
    </location>
</feature>
<protein>
    <submittedName>
        <fullName evidence="3">Uncharacterized protein</fullName>
    </submittedName>
</protein>
<keyword evidence="2" id="KW-0472">Membrane</keyword>
<comment type="caution">
    <text evidence="3">The sequence shown here is derived from an EMBL/GenBank/DDBJ whole genome shotgun (WGS) entry which is preliminary data.</text>
</comment>
<reference evidence="4" key="1">
    <citation type="journal article" date="2019" name="Int. J. Syst. Evol. Microbiol.">
        <title>The Global Catalogue of Microorganisms (GCM) 10K type strain sequencing project: providing services to taxonomists for standard genome sequencing and annotation.</title>
        <authorList>
            <consortium name="The Broad Institute Genomics Platform"/>
            <consortium name="The Broad Institute Genome Sequencing Center for Infectious Disease"/>
            <person name="Wu L."/>
            <person name="Ma J."/>
        </authorList>
    </citation>
    <scope>NUCLEOTIDE SEQUENCE [LARGE SCALE GENOMIC DNA]</scope>
    <source>
        <strain evidence="4">JCM 16923</strain>
    </source>
</reference>
<proteinExistence type="predicted"/>
<feature type="transmembrane region" description="Helical" evidence="2">
    <location>
        <begin position="169"/>
        <end position="188"/>
    </location>
</feature>
<evidence type="ECO:0000256" key="2">
    <source>
        <dbReference type="SAM" id="Phobius"/>
    </source>
</evidence>
<feature type="transmembrane region" description="Helical" evidence="2">
    <location>
        <begin position="267"/>
        <end position="289"/>
    </location>
</feature>
<sequence length="295" mass="30577">MTGPNPYGGHPGPQGQGYPQQGYPQQGYPQQGGYPPQQPGYPQQGYPQQGYPQQDYGQPGHQQPGPSHQAPHGQAPYGQAPYGQAPYGQAPHGQAPYGQALYGQSPYGQAPGSGGPAVGAGMSPRVHQALWVVAGLGLLAFISVFLPWISGGGESASGMTDGGTDTYGVWVLILGLLTVVLAGVALFFTEKLPVLPLVSGAIAALTGLVMVIVFAVDLNKINDAKANLDGMTAEMSQQLEELNRQLGQSGVAPPTVAPTGMEIGSAFGLWFVLVIGLVLIAAGALVVFFRQFAKN</sequence>
<dbReference type="EMBL" id="BAAAZW010000005">
    <property type="protein sequence ID" value="GAA3959497.1"/>
    <property type="molecule type" value="Genomic_DNA"/>
</dbReference>
<feature type="transmembrane region" description="Helical" evidence="2">
    <location>
        <begin position="195"/>
        <end position="216"/>
    </location>
</feature>
<gene>
    <name evidence="3" type="ORF">GCM10022231_19100</name>
</gene>
<name>A0ABP7P459_9ACTN</name>
<accession>A0ABP7P459</accession>
<feature type="compositionally biased region" description="Low complexity" evidence="1">
    <location>
        <begin position="16"/>
        <end position="74"/>
    </location>
</feature>
<feature type="transmembrane region" description="Helical" evidence="2">
    <location>
        <begin position="129"/>
        <end position="149"/>
    </location>
</feature>
<keyword evidence="2" id="KW-0812">Transmembrane</keyword>
<organism evidence="3 4">
    <name type="scientific">Gordonia caeni</name>
    <dbReference type="NCBI Taxonomy" id="1007097"/>
    <lineage>
        <taxon>Bacteria</taxon>
        <taxon>Bacillati</taxon>
        <taxon>Actinomycetota</taxon>
        <taxon>Actinomycetes</taxon>
        <taxon>Mycobacteriales</taxon>
        <taxon>Gordoniaceae</taxon>
        <taxon>Gordonia</taxon>
    </lineage>
</organism>
<evidence type="ECO:0000313" key="4">
    <source>
        <dbReference type="Proteomes" id="UP001418444"/>
    </source>
</evidence>
<evidence type="ECO:0000256" key="1">
    <source>
        <dbReference type="SAM" id="MobiDB-lite"/>
    </source>
</evidence>
<evidence type="ECO:0000313" key="3">
    <source>
        <dbReference type="EMBL" id="GAA3959497.1"/>
    </source>
</evidence>